<evidence type="ECO:0000256" key="1">
    <source>
        <dbReference type="SAM" id="Phobius"/>
    </source>
</evidence>
<keyword evidence="1" id="KW-0812">Transmembrane</keyword>
<keyword evidence="1" id="KW-1133">Transmembrane helix</keyword>
<feature type="transmembrane region" description="Helical" evidence="1">
    <location>
        <begin position="107"/>
        <end position="124"/>
    </location>
</feature>
<keyword evidence="3" id="KW-1185">Reference proteome</keyword>
<dbReference type="RefSeq" id="WP_286038555.1">
    <property type="nucleotide sequence ID" value="NZ_CP183077.1"/>
</dbReference>
<protein>
    <recommendedName>
        <fullName evidence="4">MFS transporter</fullName>
    </recommendedName>
</protein>
<comment type="caution">
    <text evidence="2">The sequence shown here is derived from an EMBL/GenBank/DDBJ whole genome shotgun (WGS) entry which is preliminary data.</text>
</comment>
<evidence type="ECO:0000313" key="3">
    <source>
        <dbReference type="Proteomes" id="UP001230807"/>
    </source>
</evidence>
<proteinExistence type="predicted"/>
<evidence type="ECO:0008006" key="4">
    <source>
        <dbReference type="Google" id="ProtNLM"/>
    </source>
</evidence>
<evidence type="ECO:0000313" key="2">
    <source>
        <dbReference type="EMBL" id="MDL5378256.1"/>
    </source>
</evidence>
<keyword evidence="1" id="KW-0472">Membrane</keyword>
<accession>A0ABT7MSS6</accession>
<name>A0ABT7MSS6_9BACL</name>
<organism evidence="2 3">
    <name type="scientific">Exiguobacterium mexicanum</name>
    <dbReference type="NCBI Taxonomy" id="340146"/>
    <lineage>
        <taxon>Bacteria</taxon>
        <taxon>Bacillati</taxon>
        <taxon>Bacillota</taxon>
        <taxon>Bacilli</taxon>
        <taxon>Bacillales</taxon>
        <taxon>Bacillales Family XII. Incertae Sedis</taxon>
        <taxon>Exiguobacterium</taxon>
    </lineage>
</organism>
<gene>
    <name evidence="2" type="ORF">QR695_14725</name>
</gene>
<feature type="transmembrane region" description="Helical" evidence="1">
    <location>
        <begin position="21"/>
        <end position="38"/>
    </location>
</feature>
<sequence>MTKQQRIDEMNRYREQKKRRRDMLFAPVPGLLFVTLLADQLWWVWAGLMSIFAIGSIVYVIQEGKALANLSAEPKAQVATRNVYWVLSGWYVIIVGSVASYKLEAPWWTWILTIGIAVTLPPLYKRVNEAVQSADTVQPVRSELMTTRGLM</sequence>
<feature type="transmembrane region" description="Helical" evidence="1">
    <location>
        <begin position="44"/>
        <end position="61"/>
    </location>
</feature>
<reference evidence="2 3" key="1">
    <citation type="submission" date="2023-06" db="EMBL/GenBank/DDBJ databases">
        <title>Influencing factors and mechanism of Cr(VI) reduction by facultative anaerobic Exiguobacterium sp. PY14.</title>
        <authorList>
            <person name="Zou L."/>
        </authorList>
    </citation>
    <scope>NUCLEOTIDE SEQUENCE [LARGE SCALE GENOMIC DNA]</scope>
    <source>
        <strain evidence="2 3">PY14</strain>
    </source>
</reference>
<feature type="transmembrane region" description="Helical" evidence="1">
    <location>
        <begin position="82"/>
        <end position="101"/>
    </location>
</feature>
<dbReference type="Proteomes" id="UP001230807">
    <property type="component" value="Unassembled WGS sequence"/>
</dbReference>
<dbReference type="EMBL" id="JASWER010000021">
    <property type="protein sequence ID" value="MDL5378256.1"/>
    <property type="molecule type" value="Genomic_DNA"/>
</dbReference>